<dbReference type="Gene3D" id="3.30.450.20">
    <property type="entry name" value="PAS domain"/>
    <property type="match status" value="1"/>
</dbReference>
<keyword evidence="1" id="KW-0802">TPR repeat</keyword>
<dbReference type="AlphaFoldDB" id="I7LUT8"/>
<keyword evidence="2" id="KW-1133">Transmembrane helix</keyword>
<dbReference type="PROSITE" id="PS50005">
    <property type="entry name" value="TPR"/>
    <property type="match status" value="1"/>
</dbReference>
<dbReference type="GeneID" id="7842643"/>
<dbReference type="RefSeq" id="XP_001016269.2">
    <property type="nucleotide sequence ID" value="XM_001016269.2"/>
</dbReference>
<accession>I7LUT8</accession>
<feature type="transmembrane region" description="Helical" evidence="2">
    <location>
        <begin position="426"/>
        <end position="445"/>
    </location>
</feature>
<dbReference type="SUPFAM" id="SSF81901">
    <property type="entry name" value="HCP-like"/>
    <property type="match status" value="1"/>
</dbReference>
<name>I7LUT8_TETTS</name>
<reference evidence="4" key="1">
    <citation type="journal article" date="2006" name="PLoS Biol.">
        <title>Macronuclear genome sequence of the ciliate Tetrahymena thermophila, a model eukaryote.</title>
        <authorList>
            <person name="Eisen J.A."/>
            <person name="Coyne R.S."/>
            <person name="Wu M."/>
            <person name="Wu D."/>
            <person name="Thiagarajan M."/>
            <person name="Wortman J.R."/>
            <person name="Badger J.H."/>
            <person name="Ren Q."/>
            <person name="Amedeo P."/>
            <person name="Jones K.M."/>
            <person name="Tallon L.J."/>
            <person name="Delcher A.L."/>
            <person name="Salzberg S.L."/>
            <person name="Silva J.C."/>
            <person name="Haas B.J."/>
            <person name="Majoros W.H."/>
            <person name="Farzad M."/>
            <person name="Carlton J.M."/>
            <person name="Smith R.K. Jr."/>
            <person name="Garg J."/>
            <person name="Pearlman R.E."/>
            <person name="Karrer K.M."/>
            <person name="Sun L."/>
            <person name="Manning G."/>
            <person name="Elde N.C."/>
            <person name="Turkewitz A.P."/>
            <person name="Asai D.J."/>
            <person name="Wilkes D.E."/>
            <person name="Wang Y."/>
            <person name="Cai H."/>
            <person name="Collins K."/>
            <person name="Stewart B.A."/>
            <person name="Lee S.R."/>
            <person name="Wilamowska K."/>
            <person name="Weinberg Z."/>
            <person name="Ruzzo W.L."/>
            <person name="Wloga D."/>
            <person name="Gaertig J."/>
            <person name="Frankel J."/>
            <person name="Tsao C.-C."/>
            <person name="Gorovsky M.A."/>
            <person name="Keeling P.J."/>
            <person name="Waller R.F."/>
            <person name="Patron N.J."/>
            <person name="Cherry J.M."/>
            <person name="Stover N.A."/>
            <person name="Krieger C.J."/>
            <person name="del Toro C."/>
            <person name="Ryder H.F."/>
            <person name="Williamson S.C."/>
            <person name="Barbeau R.A."/>
            <person name="Hamilton E.P."/>
            <person name="Orias E."/>
        </authorList>
    </citation>
    <scope>NUCLEOTIDE SEQUENCE [LARGE SCALE GENOMIC DNA]</scope>
    <source>
        <strain evidence="4">SB210</strain>
    </source>
</reference>
<evidence type="ECO:0000313" key="4">
    <source>
        <dbReference type="Proteomes" id="UP000009168"/>
    </source>
</evidence>
<feature type="transmembrane region" description="Helical" evidence="2">
    <location>
        <begin position="6"/>
        <end position="28"/>
    </location>
</feature>
<evidence type="ECO:0000256" key="2">
    <source>
        <dbReference type="SAM" id="Phobius"/>
    </source>
</evidence>
<organism evidence="3 4">
    <name type="scientific">Tetrahymena thermophila (strain SB210)</name>
    <dbReference type="NCBI Taxonomy" id="312017"/>
    <lineage>
        <taxon>Eukaryota</taxon>
        <taxon>Sar</taxon>
        <taxon>Alveolata</taxon>
        <taxon>Ciliophora</taxon>
        <taxon>Intramacronucleata</taxon>
        <taxon>Oligohymenophorea</taxon>
        <taxon>Hymenostomatida</taxon>
        <taxon>Tetrahymenina</taxon>
        <taxon>Tetrahymenidae</taxon>
        <taxon>Tetrahymena</taxon>
    </lineage>
</organism>
<protein>
    <submittedName>
        <fullName evidence="3">Tetratricopeptide repeat protein</fullName>
    </submittedName>
</protein>
<evidence type="ECO:0000313" key="3">
    <source>
        <dbReference type="EMBL" id="EAR96024.2"/>
    </source>
</evidence>
<dbReference type="SMART" id="SM00028">
    <property type="entry name" value="TPR"/>
    <property type="match status" value="2"/>
</dbReference>
<keyword evidence="4" id="KW-1185">Reference proteome</keyword>
<dbReference type="Proteomes" id="UP000009168">
    <property type="component" value="Unassembled WGS sequence"/>
</dbReference>
<dbReference type="InterPro" id="IPR019734">
    <property type="entry name" value="TPR_rpt"/>
</dbReference>
<dbReference type="EMBL" id="GG662699">
    <property type="protein sequence ID" value="EAR96024.2"/>
    <property type="molecule type" value="Genomic_DNA"/>
</dbReference>
<dbReference type="KEGG" id="tet:TTHERM_00126890"/>
<proteinExistence type="predicted"/>
<keyword evidence="2" id="KW-0812">Transmembrane</keyword>
<feature type="repeat" description="TPR" evidence="1">
    <location>
        <begin position="672"/>
        <end position="705"/>
    </location>
</feature>
<evidence type="ECO:0000256" key="1">
    <source>
        <dbReference type="PROSITE-ProRule" id="PRU00339"/>
    </source>
</evidence>
<sequence>MKGLIIRLILTVSIPIIIGVAISMIIFYKNLMNALLSWESDSLQWIKQQYQQTLYNQLLSQLIIEEYSFNQIQLQLIVLNKLIDKYNDKKILVNSKTQFTICSYRELVFNQCSPDVYVKFQQSPYFVDVYFVRSIFKFDLLSKQQQDFILMNNLLSFYSRSVAYQSQQQGILKIIMFFNSDATSIYTRHPSEYTNVTNTPYLHCYGDGFLEPYDPRCRPWYIYAKEHEGYFFYEPYKGQILQSLQMTLSSQVKIGQNFQSINSISFDMSNLIQIFFSSKNQYAVLFHEFNNTIFYHPQFDGISVISWQELEFKNISQNCITQIDLEKCNQEKEQLNYQLQQTIQFIKTGDYSINQQKNLDQLYQYWSKFGVKKISLVFPLVSKISKYKTQQPYSFSIILTAMVIDDQSERLQLFNIININWIKVPLIIEFIIISLMIIIFLLNYGKFQIIQIQNPINILIKFLKINLILQSQTQYTNKLDKQNFLSQNSSKYKKSPQNTNYKVKYNEITNSLFSPFNQVYLKETLKNNVKVNENHLINKEKTSRENTWNQSYLDKVDTNNGNQVAFGQKYNNKTIQNDDKYYQNRNNKSEVFNTQEQKQEQEQEQKSKILDGLEPLFLEMAIIKETFQNLESMINYQIDAQSQSSEDIMNGLFHFAKAKGTFQKLQNQNGVIHCYYNLGVVYLIKNDFQLASEYFLSSIQLNSMLLDIDHQQIQLQKYAFAQYKQDDDQLALLIKKILCFAYSLKQLAIEQIYDQIKSNLSKSSNSFYYELKYHQQKSLDQQILQNILKKSIDNFRILENFIKIYNQNVSKLFQLFVYLEIIEILIHLDLMKQIKQIQFYIDKTIILIQKQEPQYMNSKLLLENSNGKKINEFESFQLEQDIPFSFSSKNENLTQEIRFMIFEIFKAKLMFLQGKLEFYQENYCLAIEYFTQSIEEGQYFSHVQRQNSILYLSLIFQKLSIKQDFIDEFILNSSVQIELTLLIQMDFFSQNTNLSQFFENIQQSKLLRKKDGIQIIIFNKKLQTVIPLTLIESFHHLKLIIESFKNRAKQTIQSPKKIVQKLNWQQALIQCIGNITNLNLLQINKLKQDIKEWKNSNNDLQKKSNYEILKHNMKMLENKKQVIILFSYSQDIKNNIIAKQFFDKKIQFHSQKIIIYHMIDQFILYSDQQYQYVSESFQYQPVVLDKDLIQKLGQLRTDQLNTSKQFITILNNAL</sequence>
<keyword evidence="2" id="KW-0472">Membrane</keyword>
<gene>
    <name evidence="3" type="ORF">TTHERM_00126890</name>
</gene>
<dbReference type="InParanoid" id="I7LUT8"/>